<gene>
    <name evidence="2" type="ORF">B0H63DRAFT_266817</name>
</gene>
<organism evidence="2 3">
    <name type="scientific">Podospora didyma</name>
    <dbReference type="NCBI Taxonomy" id="330526"/>
    <lineage>
        <taxon>Eukaryota</taxon>
        <taxon>Fungi</taxon>
        <taxon>Dikarya</taxon>
        <taxon>Ascomycota</taxon>
        <taxon>Pezizomycotina</taxon>
        <taxon>Sordariomycetes</taxon>
        <taxon>Sordariomycetidae</taxon>
        <taxon>Sordariales</taxon>
        <taxon>Podosporaceae</taxon>
        <taxon>Podospora</taxon>
    </lineage>
</organism>
<accession>A0AAE0KEM1</accession>
<keyword evidence="3" id="KW-1185">Reference proteome</keyword>
<feature type="region of interest" description="Disordered" evidence="1">
    <location>
        <begin position="157"/>
        <end position="186"/>
    </location>
</feature>
<evidence type="ECO:0000256" key="1">
    <source>
        <dbReference type="SAM" id="MobiDB-lite"/>
    </source>
</evidence>
<dbReference type="EMBL" id="JAULSW010000007">
    <property type="protein sequence ID" value="KAK3375094.1"/>
    <property type="molecule type" value="Genomic_DNA"/>
</dbReference>
<proteinExistence type="predicted"/>
<comment type="caution">
    <text evidence="2">The sequence shown here is derived from an EMBL/GenBank/DDBJ whole genome shotgun (WGS) entry which is preliminary data.</text>
</comment>
<reference evidence="2" key="2">
    <citation type="submission" date="2023-06" db="EMBL/GenBank/DDBJ databases">
        <authorList>
            <consortium name="Lawrence Berkeley National Laboratory"/>
            <person name="Haridas S."/>
            <person name="Hensen N."/>
            <person name="Bonometti L."/>
            <person name="Westerberg I."/>
            <person name="Brannstrom I.O."/>
            <person name="Guillou S."/>
            <person name="Cros-Aarteil S."/>
            <person name="Calhoun S."/>
            <person name="Kuo A."/>
            <person name="Mondo S."/>
            <person name="Pangilinan J."/>
            <person name="Riley R."/>
            <person name="LaButti K."/>
            <person name="Andreopoulos B."/>
            <person name="Lipzen A."/>
            <person name="Chen C."/>
            <person name="Yanf M."/>
            <person name="Daum C."/>
            <person name="Ng V."/>
            <person name="Clum A."/>
            <person name="Steindorff A."/>
            <person name="Ohm R."/>
            <person name="Martin F."/>
            <person name="Silar P."/>
            <person name="Natvig D."/>
            <person name="Lalanne C."/>
            <person name="Gautier V."/>
            <person name="Ament-velasquez S.L."/>
            <person name="Kruys A."/>
            <person name="Hutchinson M.I."/>
            <person name="Powell A.J."/>
            <person name="Barry K."/>
            <person name="Miller A.N."/>
            <person name="Grigoriev I.V."/>
            <person name="Debuchy R."/>
            <person name="Gladieux P."/>
            <person name="Thoren M.H."/>
            <person name="Johannesson H."/>
        </authorList>
    </citation>
    <scope>NUCLEOTIDE SEQUENCE</scope>
    <source>
        <strain evidence="2">CBS 232.78</strain>
    </source>
</reference>
<dbReference type="Proteomes" id="UP001285441">
    <property type="component" value="Unassembled WGS sequence"/>
</dbReference>
<evidence type="ECO:0000313" key="3">
    <source>
        <dbReference type="Proteomes" id="UP001285441"/>
    </source>
</evidence>
<evidence type="ECO:0000313" key="2">
    <source>
        <dbReference type="EMBL" id="KAK3375094.1"/>
    </source>
</evidence>
<dbReference type="AlphaFoldDB" id="A0AAE0KEM1"/>
<reference evidence="2" key="1">
    <citation type="journal article" date="2023" name="Mol. Phylogenet. Evol.">
        <title>Genome-scale phylogeny and comparative genomics of the fungal order Sordariales.</title>
        <authorList>
            <person name="Hensen N."/>
            <person name="Bonometti L."/>
            <person name="Westerberg I."/>
            <person name="Brannstrom I.O."/>
            <person name="Guillou S."/>
            <person name="Cros-Aarteil S."/>
            <person name="Calhoun S."/>
            <person name="Haridas S."/>
            <person name="Kuo A."/>
            <person name="Mondo S."/>
            <person name="Pangilinan J."/>
            <person name="Riley R."/>
            <person name="LaButti K."/>
            <person name="Andreopoulos B."/>
            <person name="Lipzen A."/>
            <person name="Chen C."/>
            <person name="Yan M."/>
            <person name="Daum C."/>
            <person name="Ng V."/>
            <person name="Clum A."/>
            <person name="Steindorff A."/>
            <person name="Ohm R.A."/>
            <person name="Martin F."/>
            <person name="Silar P."/>
            <person name="Natvig D.O."/>
            <person name="Lalanne C."/>
            <person name="Gautier V."/>
            <person name="Ament-Velasquez S.L."/>
            <person name="Kruys A."/>
            <person name="Hutchinson M.I."/>
            <person name="Powell A.J."/>
            <person name="Barry K."/>
            <person name="Miller A.N."/>
            <person name="Grigoriev I.V."/>
            <person name="Debuchy R."/>
            <person name="Gladieux P."/>
            <person name="Hiltunen Thoren M."/>
            <person name="Johannesson H."/>
        </authorList>
    </citation>
    <scope>NUCLEOTIDE SEQUENCE</scope>
    <source>
        <strain evidence="2">CBS 232.78</strain>
    </source>
</reference>
<name>A0AAE0KEM1_9PEZI</name>
<sequence>MIDQPPLLAPTAPASTVIHTSRIFCLWFVGCLLPSHSRLWHYGTTGQILDLGGRGKNKSRSTHSGQLVGCGLASMAFHGVVQASLYPRRAFSTHRSRLPSCCIAPGTWVPWHRPQAVPSRVSSQHTLFFGFSIPCTHPSISTRPQCRLGRRWLWAASPPKSPPRKLPAMRPTTRDNPSSPRVQSDGVGYKLQRPARWDAFDDYETDLSLPITRLV</sequence>
<protein>
    <submittedName>
        <fullName evidence="2">Uncharacterized protein</fullName>
    </submittedName>
</protein>